<feature type="compositionally biased region" description="Polar residues" evidence="1">
    <location>
        <begin position="10"/>
        <end position="19"/>
    </location>
</feature>
<name>A0ABV6AST3_9DEIO</name>
<feature type="compositionally biased region" description="Polar residues" evidence="1">
    <location>
        <begin position="67"/>
        <end position="77"/>
    </location>
</feature>
<proteinExistence type="predicted"/>
<evidence type="ECO:0000256" key="1">
    <source>
        <dbReference type="SAM" id="MobiDB-lite"/>
    </source>
</evidence>
<accession>A0ABV6AST3</accession>
<protein>
    <submittedName>
        <fullName evidence="2">Uncharacterized protein</fullName>
    </submittedName>
</protein>
<dbReference type="Proteomes" id="UP001589733">
    <property type="component" value="Unassembled WGS sequence"/>
</dbReference>
<organism evidence="2 3">
    <name type="scientific">Deinococcus oregonensis</name>
    <dbReference type="NCBI Taxonomy" id="1805970"/>
    <lineage>
        <taxon>Bacteria</taxon>
        <taxon>Thermotogati</taxon>
        <taxon>Deinococcota</taxon>
        <taxon>Deinococci</taxon>
        <taxon>Deinococcales</taxon>
        <taxon>Deinococcaceae</taxon>
        <taxon>Deinococcus</taxon>
    </lineage>
</organism>
<sequence>MTQFPEHETQLQAAEQSSLPDALPRVKAGEAGLAWATPDGDRADGKAQTDAVQTAPAQMDHTPPDPTQSADQGTPSSLLARLRRGQKAGSGGSAQERAEAALPPQDTLRARLRTAPIDLRLHSETDAPLVAEDRTRLLRQEPRPAGPVHEDDFRQESHLRPDDLQEVRAERTELLRAYLRSRRGRSGEEQAVSMQDFQQSLLTENGWFGRSVWLERHLLAPWSVQAAPRSGAPDGERDQGATGTPGNRTVLLMAPRDRARFGSFVRVSPAGRQVGGAAGREALDAQTRRPEVEEALANARLDVVRAATTRLFADWEQEADDLPPEEMQTEQQARKHSTSPS</sequence>
<feature type="region of interest" description="Disordered" evidence="1">
    <location>
        <begin position="227"/>
        <end position="249"/>
    </location>
</feature>
<feature type="region of interest" description="Disordered" evidence="1">
    <location>
        <begin position="315"/>
        <end position="341"/>
    </location>
</feature>
<gene>
    <name evidence="2" type="ORF">ACFFLM_00920</name>
</gene>
<evidence type="ECO:0000313" key="2">
    <source>
        <dbReference type="EMBL" id="MFB9990549.1"/>
    </source>
</evidence>
<keyword evidence="3" id="KW-1185">Reference proteome</keyword>
<reference evidence="2 3" key="1">
    <citation type="submission" date="2024-09" db="EMBL/GenBank/DDBJ databases">
        <authorList>
            <person name="Sun Q."/>
            <person name="Mori K."/>
        </authorList>
    </citation>
    <scope>NUCLEOTIDE SEQUENCE [LARGE SCALE GENOMIC DNA]</scope>
    <source>
        <strain evidence="2 3">JCM 13503</strain>
    </source>
</reference>
<feature type="compositionally biased region" description="Acidic residues" evidence="1">
    <location>
        <begin position="315"/>
        <end position="328"/>
    </location>
</feature>
<dbReference type="EMBL" id="JBHLYR010000006">
    <property type="protein sequence ID" value="MFB9990549.1"/>
    <property type="molecule type" value="Genomic_DNA"/>
</dbReference>
<feature type="region of interest" description="Disordered" evidence="1">
    <location>
        <begin position="1"/>
        <end position="107"/>
    </location>
</feature>
<comment type="caution">
    <text evidence="2">The sequence shown here is derived from an EMBL/GenBank/DDBJ whole genome shotgun (WGS) entry which is preliminary data.</text>
</comment>
<evidence type="ECO:0000313" key="3">
    <source>
        <dbReference type="Proteomes" id="UP001589733"/>
    </source>
</evidence>
<dbReference type="RefSeq" id="WP_380004581.1">
    <property type="nucleotide sequence ID" value="NZ_JBHLYR010000006.1"/>
</dbReference>